<comment type="caution">
    <text evidence="1">The sequence shown here is derived from an EMBL/GenBank/DDBJ whole genome shotgun (WGS) entry which is preliminary data.</text>
</comment>
<gene>
    <name evidence="1" type="ORF">F2P44_24005</name>
</gene>
<sequence>MLSQSLCAFASEQSSCTANKGAYITGTVISAPKFAAASSTIDGVKLSHTRLNLRADQDGKTYDVAMDNVYAIDYVKNASTMPTSLAAIKVNDRLGLCGKKYTSGTGIHWVHSNCGDVPSSSAPNGWVKVIAASGSVSASKMRSQNYCYLWD</sequence>
<reference evidence="1 2" key="1">
    <citation type="submission" date="2019-10" db="EMBL/GenBank/DDBJ databases">
        <title>Taxonomy of Antarctic Massilia spp.: description of Massilia rubra sp. nov., Massilia aquatica sp. nov., Massilia mucilaginosa sp. nov., Massilia frigida sp. nov. isolated from streams, lakes and regoliths.</title>
        <authorList>
            <person name="Holochova P."/>
            <person name="Sedlacek I."/>
            <person name="Kralova S."/>
            <person name="Maslanova I."/>
            <person name="Busse H.-J."/>
            <person name="Stankova E."/>
            <person name="Vrbovska V."/>
            <person name="Kovarovic V."/>
            <person name="Bartak M."/>
            <person name="Svec P."/>
            <person name="Pantucek R."/>
        </authorList>
    </citation>
    <scope>NUCLEOTIDE SEQUENCE [LARGE SCALE GENOMIC DNA]</scope>
    <source>
        <strain evidence="1 2">CCM 8695</strain>
    </source>
</reference>
<organism evidence="1 2">
    <name type="scientific">Massilia frigida</name>
    <dbReference type="NCBI Taxonomy" id="2609281"/>
    <lineage>
        <taxon>Bacteria</taxon>
        <taxon>Pseudomonadati</taxon>
        <taxon>Pseudomonadota</taxon>
        <taxon>Betaproteobacteria</taxon>
        <taxon>Burkholderiales</taxon>
        <taxon>Oxalobacteraceae</taxon>
        <taxon>Telluria group</taxon>
        <taxon>Massilia</taxon>
    </lineage>
</organism>
<keyword evidence="2" id="KW-1185">Reference proteome</keyword>
<proteinExistence type="predicted"/>
<dbReference type="Proteomes" id="UP000621455">
    <property type="component" value="Unassembled WGS sequence"/>
</dbReference>
<evidence type="ECO:0000313" key="2">
    <source>
        <dbReference type="Proteomes" id="UP000621455"/>
    </source>
</evidence>
<protein>
    <submittedName>
        <fullName evidence="1">Uncharacterized protein</fullName>
    </submittedName>
</protein>
<name>A0ABX0NA66_9BURK</name>
<evidence type="ECO:0000313" key="1">
    <source>
        <dbReference type="EMBL" id="NHZ82320.1"/>
    </source>
</evidence>
<accession>A0ABX0NA66</accession>
<dbReference type="EMBL" id="WHJG01000031">
    <property type="protein sequence ID" value="NHZ82320.1"/>
    <property type="molecule type" value="Genomic_DNA"/>
</dbReference>